<protein>
    <submittedName>
        <fullName evidence="2">Uncharacterized protein</fullName>
    </submittedName>
</protein>
<dbReference type="PANTHER" id="PTHR22767">
    <property type="entry name" value="N-TERMINAL ACETYLTRANSFERASE-RELATED"/>
    <property type="match status" value="1"/>
</dbReference>
<organism evidence="2 3">
    <name type="scientific">Kwoniella heveanensis BCC8398</name>
    <dbReference type="NCBI Taxonomy" id="1296120"/>
    <lineage>
        <taxon>Eukaryota</taxon>
        <taxon>Fungi</taxon>
        <taxon>Dikarya</taxon>
        <taxon>Basidiomycota</taxon>
        <taxon>Agaricomycotina</taxon>
        <taxon>Tremellomycetes</taxon>
        <taxon>Tremellales</taxon>
        <taxon>Cryptococcaceae</taxon>
        <taxon>Kwoniella</taxon>
    </lineage>
</organism>
<dbReference type="PANTHER" id="PTHR22767:SF3">
    <property type="entry name" value="N-ALPHA-ACETYLTRANSFERASE 25, NATB AUXILIARY SUBUNIT"/>
    <property type="match status" value="1"/>
</dbReference>
<sequence length="884" mass="98717">MSKKVVDWESEERKLQPIYDDISNHRLTQAQSALARYLKKSPKSQPGLIIKMYILQKMGSAPGGDEEILGLYETVKGLGEISGRGIWWIGLTLRNMGRLDLALELYMNLAANRPDTLVLQEEIFRHAAAAGNVDVMTQSSKKCYNLSGRDERWGRLAAWAEWVKNAPQPTPSLPYPAPAPPNSLKIATLLLNASSKPPLPLTSETLWLKTQILLSSGQKEEAVKLLQTEGSKGALARLWWRLGVRDIIETLEGDSVQKAWEEERVWVSKLLKEEKEARRNYAFYRHLIITTEKLGPNNAVVKATDDLFKSLHEKIGNKERAPALARLELQALLRSQGAQGEVVWSDENWSKAVEQYWIQWGSKGSIVTELVGIVGEDKIRQDLVLKFLVEQVGQKHTDEQTFCEQADAEIYLLRQRETGWRPTSDDIRKYWNLYAEGLVYGKSLPKTDVKPSDNIGLITVSLLLEQWQTEHNDEILYKAILCLETIITHSPACVQARYLLIRLYRLTGAPSLIPAHLKTLNLSEIQLDNLLHVYTERGASEVLLTGEQGLWSDQTDKAVAMYKRTTADFPEYVKECLSNETYSKIPSLRYLTSSIANSLSQQVMTIERSRLIIQSGSIIGSKTLDKLQKIQEITPVDLRNWEWIFEIGGNRGSVRKIIQLENAISPAWTKASAQLLGSIGKVYNGEQVDRMDIASEGLLPTEVALIQSVSKVINATSQALGHTEGEVASNEEVKAVFQDNIRAAEQSYDTRWETLQSLTILAELIKIVDLLLNRLVELSKPAKGKKKPAAIVQLVSDFKAAKEALVKTDLKAVVDKVDRLIKAEDGSCWNGIAEEGLLEKDIIEDIGESITRSRKEALQASKALLLGKNPSTGAASSGASGKKK</sequence>
<dbReference type="GO" id="GO:0031416">
    <property type="term" value="C:NatB complex"/>
    <property type="evidence" value="ECO:0007669"/>
    <property type="project" value="TreeGrafter"/>
</dbReference>
<name>A0A1B9GM56_9TREE</name>
<dbReference type="Gene3D" id="1.25.40.1040">
    <property type="match status" value="1"/>
</dbReference>
<reference evidence="2 3" key="1">
    <citation type="submission" date="2013-07" db="EMBL/GenBank/DDBJ databases">
        <title>The Genome Sequence of Cryptococcus heveanensis BCC8398.</title>
        <authorList>
            <consortium name="The Broad Institute Genome Sequencing Platform"/>
            <person name="Cuomo C."/>
            <person name="Litvintseva A."/>
            <person name="Chen Y."/>
            <person name="Heitman J."/>
            <person name="Sun S."/>
            <person name="Springer D."/>
            <person name="Dromer F."/>
            <person name="Young S.K."/>
            <person name="Zeng Q."/>
            <person name="Gargeya S."/>
            <person name="Fitzgerald M."/>
            <person name="Abouelleil A."/>
            <person name="Alvarado L."/>
            <person name="Berlin A.M."/>
            <person name="Chapman S.B."/>
            <person name="Dewar J."/>
            <person name="Goldberg J."/>
            <person name="Griggs A."/>
            <person name="Gujja S."/>
            <person name="Hansen M."/>
            <person name="Howarth C."/>
            <person name="Imamovic A."/>
            <person name="Larimer J."/>
            <person name="McCowan C."/>
            <person name="Murphy C."/>
            <person name="Pearson M."/>
            <person name="Priest M."/>
            <person name="Roberts A."/>
            <person name="Saif S."/>
            <person name="Shea T."/>
            <person name="Sykes S."/>
            <person name="Wortman J."/>
            <person name="Nusbaum C."/>
            <person name="Birren B."/>
        </authorList>
    </citation>
    <scope>NUCLEOTIDE SEQUENCE [LARGE SCALE GENOMIC DNA]</scope>
    <source>
        <strain evidence="2 3">BCC8398</strain>
    </source>
</reference>
<dbReference type="AlphaFoldDB" id="A0A1B9GM56"/>
<gene>
    <name evidence="2" type="ORF">I316_06328</name>
</gene>
<evidence type="ECO:0000313" key="3">
    <source>
        <dbReference type="Proteomes" id="UP000092666"/>
    </source>
</evidence>
<keyword evidence="3" id="KW-1185">Reference proteome</keyword>
<dbReference type="Proteomes" id="UP000092666">
    <property type="component" value="Unassembled WGS sequence"/>
</dbReference>
<evidence type="ECO:0000313" key="2">
    <source>
        <dbReference type="EMBL" id="OCF31945.1"/>
    </source>
</evidence>
<evidence type="ECO:0000256" key="1">
    <source>
        <dbReference type="ARBA" id="ARBA00006298"/>
    </source>
</evidence>
<dbReference type="Pfam" id="PF09797">
    <property type="entry name" value="NatB_MDM20"/>
    <property type="match status" value="1"/>
</dbReference>
<proteinExistence type="inferred from homology"/>
<dbReference type="InterPro" id="IPR019183">
    <property type="entry name" value="NAA25_NatB_aux_su"/>
</dbReference>
<dbReference type="OrthoDB" id="1874341at2759"/>
<comment type="similarity">
    <text evidence="1">Belongs to the MDM20/NAA25 family.</text>
</comment>
<dbReference type="EMBL" id="KI669511">
    <property type="protein sequence ID" value="OCF31945.1"/>
    <property type="molecule type" value="Genomic_DNA"/>
</dbReference>
<reference evidence="3" key="2">
    <citation type="submission" date="2013-12" db="EMBL/GenBank/DDBJ databases">
        <title>Evolution of pathogenesis and genome organization in the Tremellales.</title>
        <authorList>
            <person name="Cuomo C."/>
            <person name="Litvintseva A."/>
            <person name="Heitman J."/>
            <person name="Chen Y."/>
            <person name="Sun S."/>
            <person name="Springer D."/>
            <person name="Dromer F."/>
            <person name="Young S."/>
            <person name="Zeng Q."/>
            <person name="Chapman S."/>
            <person name="Gujja S."/>
            <person name="Saif S."/>
            <person name="Birren B."/>
        </authorList>
    </citation>
    <scope>NUCLEOTIDE SEQUENCE [LARGE SCALE GENOMIC DNA]</scope>
    <source>
        <strain evidence="3">BCC8398</strain>
    </source>
</reference>
<accession>A0A1B9GM56</accession>
<dbReference type="STRING" id="1296120.A0A1B9GM56"/>